<dbReference type="AlphaFoldDB" id="A0A1K0JQ63"/>
<evidence type="ECO:0000313" key="1">
    <source>
        <dbReference type="EMBL" id="SEI22763.1"/>
    </source>
</evidence>
<accession>A0A1K0JQ63</accession>
<gene>
    <name evidence="1" type="ORF">RTCCBAU85039_6910</name>
</gene>
<dbReference type="EMBL" id="FNXB01000151">
    <property type="protein sequence ID" value="SEI22763.1"/>
    <property type="molecule type" value="Genomic_DNA"/>
</dbReference>
<sequence>MTLGSDPHIRLQIASSERGYNSILRPQMNDGSRTKVPGTKPPQTQGWLIQVLAVYWSTASSVTGPASESRISSILLTAAPRSSRLHSELPG</sequence>
<reference evidence="2" key="1">
    <citation type="submission" date="2016-10" db="EMBL/GenBank/DDBJ databases">
        <authorList>
            <person name="Wibberg D."/>
        </authorList>
    </citation>
    <scope>NUCLEOTIDE SEQUENCE [LARGE SCALE GENOMIC DNA]</scope>
</reference>
<protein>
    <submittedName>
        <fullName evidence="1">Uncharacterized protein</fullName>
    </submittedName>
</protein>
<proteinExistence type="predicted"/>
<dbReference type="Proteomes" id="UP000183063">
    <property type="component" value="Unassembled WGS sequence"/>
</dbReference>
<organism evidence="1 2">
    <name type="scientific">Rhizobium tibeticum</name>
    <dbReference type="NCBI Taxonomy" id="501024"/>
    <lineage>
        <taxon>Bacteria</taxon>
        <taxon>Pseudomonadati</taxon>
        <taxon>Pseudomonadota</taxon>
        <taxon>Alphaproteobacteria</taxon>
        <taxon>Hyphomicrobiales</taxon>
        <taxon>Rhizobiaceae</taxon>
        <taxon>Rhizobium/Agrobacterium group</taxon>
        <taxon>Rhizobium</taxon>
    </lineage>
</organism>
<name>A0A1K0JQ63_9HYPH</name>
<evidence type="ECO:0000313" key="2">
    <source>
        <dbReference type="Proteomes" id="UP000183063"/>
    </source>
</evidence>